<gene>
    <name evidence="4" type="primary">20212663</name>
    <name evidence="3" type="ORF">HELRODRAFT_193491</name>
</gene>
<dbReference type="eggNOG" id="KOG1509">
    <property type="taxonomic scope" value="Eukaryota"/>
</dbReference>
<name>T1FV17_HELRO</name>
<evidence type="ECO:0000256" key="1">
    <source>
        <dbReference type="ARBA" id="ARBA00001968"/>
    </source>
</evidence>
<dbReference type="Pfam" id="PF02545">
    <property type="entry name" value="Maf"/>
    <property type="match status" value="1"/>
</dbReference>
<dbReference type="InterPro" id="IPR003697">
    <property type="entry name" value="Maf-like"/>
</dbReference>
<keyword evidence="2" id="KW-0378">Hydrolase</keyword>
<evidence type="ECO:0000256" key="2">
    <source>
        <dbReference type="ARBA" id="ARBA00022801"/>
    </source>
</evidence>
<keyword evidence="5" id="KW-1185">Reference proteome</keyword>
<evidence type="ECO:0000313" key="4">
    <source>
        <dbReference type="EnsemblMetazoa" id="HelroP193491"/>
    </source>
</evidence>
<dbReference type="CTD" id="20212663"/>
<dbReference type="HOGENOM" id="CLU_1311337_0_0_1"/>
<dbReference type="SUPFAM" id="SSF52972">
    <property type="entry name" value="ITPase-like"/>
    <property type="match status" value="1"/>
</dbReference>
<dbReference type="FunCoup" id="T1FV17">
    <property type="interactions" value="157"/>
</dbReference>
<dbReference type="EMBL" id="AMQM01006710">
    <property type="status" value="NOT_ANNOTATED_CDS"/>
    <property type="molecule type" value="Genomic_DNA"/>
</dbReference>
<dbReference type="EMBL" id="AMQM01006709">
    <property type="status" value="NOT_ANNOTATED_CDS"/>
    <property type="molecule type" value="Genomic_DNA"/>
</dbReference>
<dbReference type="Gene3D" id="3.90.950.10">
    <property type="match status" value="1"/>
</dbReference>
<proteinExistence type="predicted"/>
<reference evidence="3 5" key="2">
    <citation type="journal article" date="2013" name="Nature">
        <title>Insights into bilaterian evolution from three spiralian genomes.</title>
        <authorList>
            <person name="Simakov O."/>
            <person name="Marletaz F."/>
            <person name="Cho S.J."/>
            <person name="Edsinger-Gonzales E."/>
            <person name="Havlak P."/>
            <person name="Hellsten U."/>
            <person name="Kuo D.H."/>
            <person name="Larsson T."/>
            <person name="Lv J."/>
            <person name="Arendt D."/>
            <person name="Savage R."/>
            <person name="Osoegawa K."/>
            <person name="de Jong P."/>
            <person name="Grimwood J."/>
            <person name="Chapman J.A."/>
            <person name="Shapiro H."/>
            <person name="Aerts A."/>
            <person name="Otillar R.P."/>
            <person name="Terry A.Y."/>
            <person name="Boore J.L."/>
            <person name="Grigoriev I.V."/>
            <person name="Lindberg D.R."/>
            <person name="Seaver E.C."/>
            <person name="Weisblat D.A."/>
            <person name="Putnam N.H."/>
            <person name="Rokhsar D.S."/>
        </authorList>
    </citation>
    <scope>NUCLEOTIDE SEQUENCE</scope>
</reference>
<dbReference type="RefSeq" id="XP_009026134.1">
    <property type="nucleotide sequence ID" value="XM_009027886.1"/>
</dbReference>
<evidence type="ECO:0008006" key="6">
    <source>
        <dbReference type="Google" id="ProtNLM"/>
    </source>
</evidence>
<evidence type="ECO:0000313" key="5">
    <source>
        <dbReference type="Proteomes" id="UP000015101"/>
    </source>
</evidence>
<dbReference type="GeneID" id="20212663"/>
<dbReference type="STRING" id="6412.T1FV17"/>
<dbReference type="InParanoid" id="T1FV17"/>
<reference evidence="4" key="3">
    <citation type="submission" date="2015-06" db="UniProtKB">
        <authorList>
            <consortium name="EnsemblMetazoa"/>
        </authorList>
    </citation>
    <scope>IDENTIFICATION</scope>
</reference>
<dbReference type="EMBL" id="KB097502">
    <property type="protein sequence ID" value="ESN95842.1"/>
    <property type="molecule type" value="Genomic_DNA"/>
</dbReference>
<reference evidence="5" key="1">
    <citation type="submission" date="2012-12" db="EMBL/GenBank/DDBJ databases">
        <authorList>
            <person name="Hellsten U."/>
            <person name="Grimwood J."/>
            <person name="Chapman J.A."/>
            <person name="Shapiro H."/>
            <person name="Aerts A."/>
            <person name="Otillar R.P."/>
            <person name="Terry A.Y."/>
            <person name="Boore J.L."/>
            <person name="Simakov O."/>
            <person name="Marletaz F."/>
            <person name="Cho S.-J."/>
            <person name="Edsinger-Gonzales E."/>
            <person name="Havlak P."/>
            <person name="Kuo D.-H."/>
            <person name="Larsson T."/>
            <person name="Lv J."/>
            <person name="Arendt D."/>
            <person name="Savage R."/>
            <person name="Osoegawa K."/>
            <person name="de Jong P."/>
            <person name="Lindberg D.R."/>
            <person name="Seaver E.C."/>
            <person name="Weisblat D.A."/>
            <person name="Putnam N.H."/>
            <person name="Grigoriev I.V."/>
            <person name="Rokhsar D.S."/>
        </authorList>
    </citation>
    <scope>NUCLEOTIDE SEQUENCE</scope>
</reference>
<evidence type="ECO:0000313" key="3">
    <source>
        <dbReference type="EMBL" id="ESN95842.1"/>
    </source>
</evidence>
<accession>T1FV17</accession>
<dbReference type="InterPro" id="IPR029001">
    <property type="entry name" value="ITPase-like_fam"/>
</dbReference>
<dbReference type="GO" id="GO:0047429">
    <property type="term" value="F:nucleoside triphosphate diphosphatase activity"/>
    <property type="evidence" value="ECO:0007669"/>
    <property type="project" value="InterPro"/>
</dbReference>
<dbReference type="KEGG" id="hro:HELRODRAFT_193491"/>
<dbReference type="EnsemblMetazoa" id="HelroT193491">
    <property type="protein sequence ID" value="HelroP193491"/>
    <property type="gene ID" value="HelroG193491"/>
</dbReference>
<dbReference type="PANTHER" id="PTHR43213">
    <property type="entry name" value="BIFUNCTIONAL DTTP/UTP PYROPHOSPHATASE/METHYLTRANSFERASE PROTEIN-RELATED"/>
    <property type="match status" value="1"/>
</dbReference>
<sequence length="210" mass="23811">MRMLQFWAGVNFVTMINLINKQFSLETFFVLGSDILHGQCVQVRVRHINDKQPVHFMDILDEEQLEKTVKTQNERLKRYGLALNIGKAKTKNLNFTVKKSDFEENLDKSNFSSPNEYAKCTALHKTQDVVVNIFKNKEHLPDLIIGADTVVYMGNQIIEKPTSVEDAVRILSMLSGRTHTVCTGVVLMIAKSTARMTMIKLRESSSSTAT</sequence>
<dbReference type="PANTHER" id="PTHR43213:SF5">
    <property type="entry name" value="BIFUNCTIONAL DTTP_UTP PYROPHOSPHATASE_METHYLTRANSFERASE PROTEIN-RELATED"/>
    <property type="match status" value="1"/>
</dbReference>
<comment type="cofactor">
    <cofactor evidence="1">
        <name>a divalent metal cation</name>
        <dbReference type="ChEBI" id="CHEBI:60240"/>
    </cofactor>
</comment>
<dbReference type="AlphaFoldDB" id="T1FV17"/>
<dbReference type="OrthoDB" id="10267058at2759"/>
<dbReference type="Proteomes" id="UP000015101">
    <property type="component" value="Unassembled WGS sequence"/>
</dbReference>
<organism evidence="4 5">
    <name type="scientific">Helobdella robusta</name>
    <name type="common">Californian leech</name>
    <dbReference type="NCBI Taxonomy" id="6412"/>
    <lineage>
        <taxon>Eukaryota</taxon>
        <taxon>Metazoa</taxon>
        <taxon>Spiralia</taxon>
        <taxon>Lophotrochozoa</taxon>
        <taxon>Annelida</taxon>
        <taxon>Clitellata</taxon>
        <taxon>Hirudinea</taxon>
        <taxon>Rhynchobdellida</taxon>
        <taxon>Glossiphoniidae</taxon>
        <taxon>Helobdella</taxon>
    </lineage>
</organism>
<protein>
    <recommendedName>
        <fullName evidence="6">Maf-like protein</fullName>
    </recommendedName>
</protein>